<proteinExistence type="predicted"/>
<evidence type="ECO:0000313" key="1">
    <source>
        <dbReference type="EMBL" id="GAE90830.1"/>
    </source>
</evidence>
<dbReference type="EMBL" id="BAVR01000097">
    <property type="protein sequence ID" value="GAE90830.1"/>
    <property type="molecule type" value="Genomic_DNA"/>
</dbReference>
<dbReference type="Proteomes" id="UP000019109">
    <property type="component" value="Unassembled WGS sequence"/>
</dbReference>
<gene>
    <name evidence="1" type="ORF">JCM21531_4474</name>
</gene>
<sequence>MRKMTLEAQRSISGGKTYTYTCEFCKKEFTSSIQILAWEKWYTHRAKCMNEYMDKAIYGWY</sequence>
<protein>
    <recommendedName>
        <fullName evidence="3">C2H2-type domain-containing protein</fullName>
    </recommendedName>
</protein>
<dbReference type="RefSeq" id="WP_038291387.1">
    <property type="nucleotide sequence ID" value="NZ_BAVR01000097.1"/>
</dbReference>
<accession>W4VBP7</accession>
<reference evidence="1" key="1">
    <citation type="journal article" date="2014" name="Genome Announc.">
        <title>Draft Genome Sequence of Clostridium straminisolvens Strain JCM 21531T, Isolated from a Cellulose-Degrading Bacterial Community.</title>
        <authorList>
            <person name="Yuki M."/>
            <person name="Oshima K."/>
            <person name="Suda W."/>
            <person name="Sakamoto M."/>
            <person name="Kitamura K."/>
            <person name="Iida T."/>
            <person name="Hattori M."/>
            <person name="Ohkuma M."/>
        </authorList>
    </citation>
    <scope>NUCLEOTIDE SEQUENCE [LARGE SCALE GENOMIC DNA]</scope>
    <source>
        <strain evidence="1">JCM 21531</strain>
    </source>
</reference>
<comment type="caution">
    <text evidence="1">The sequence shown here is derived from an EMBL/GenBank/DDBJ whole genome shotgun (WGS) entry which is preliminary data.</text>
</comment>
<dbReference type="STRING" id="1294263.JCM21531_4474"/>
<keyword evidence="2" id="KW-1185">Reference proteome</keyword>
<evidence type="ECO:0000313" key="2">
    <source>
        <dbReference type="Proteomes" id="UP000019109"/>
    </source>
</evidence>
<organism evidence="1 2">
    <name type="scientific">Acetivibrio straminisolvens JCM 21531</name>
    <dbReference type="NCBI Taxonomy" id="1294263"/>
    <lineage>
        <taxon>Bacteria</taxon>
        <taxon>Bacillati</taxon>
        <taxon>Bacillota</taxon>
        <taxon>Clostridia</taxon>
        <taxon>Eubacteriales</taxon>
        <taxon>Oscillospiraceae</taxon>
        <taxon>Acetivibrio</taxon>
    </lineage>
</organism>
<evidence type="ECO:0008006" key="3">
    <source>
        <dbReference type="Google" id="ProtNLM"/>
    </source>
</evidence>
<name>W4VBP7_9FIRM</name>
<dbReference type="AlphaFoldDB" id="W4VBP7"/>